<evidence type="ECO:0000259" key="3">
    <source>
        <dbReference type="PROSITE" id="PS51371"/>
    </source>
</evidence>
<name>A0A2U1F3S7_9PSEU</name>
<dbReference type="AlphaFoldDB" id="A0A2U1F3S7"/>
<dbReference type="RefSeq" id="WP_116709879.1">
    <property type="nucleotide sequence ID" value="NZ_QEKW01000012.1"/>
</dbReference>
<dbReference type="EMBL" id="QEKW01000012">
    <property type="protein sequence ID" value="PVZ06835.1"/>
    <property type="molecule type" value="Genomic_DNA"/>
</dbReference>
<dbReference type="PANTHER" id="PTHR43080">
    <property type="entry name" value="CBS DOMAIN-CONTAINING PROTEIN CBSX3, MITOCHONDRIAL"/>
    <property type="match status" value="1"/>
</dbReference>
<organism evidence="4 5">
    <name type="scientific">Actinomycetospora cinnamomea</name>
    <dbReference type="NCBI Taxonomy" id="663609"/>
    <lineage>
        <taxon>Bacteria</taxon>
        <taxon>Bacillati</taxon>
        <taxon>Actinomycetota</taxon>
        <taxon>Actinomycetes</taxon>
        <taxon>Pseudonocardiales</taxon>
        <taxon>Pseudonocardiaceae</taxon>
        <taxon>Actinomycetospora</taxon>
    </lineage>
</organism>
<reference evidence="4 5" key="1">
    <citation type="submission" date="2018-04" db="EMBL/GenBank/DDBJ databases">
        <title>Genomic Encyclopedia of Type Strains, Phase IV (KMG-IV): sequencing the most valuable type-strain genomes for metagenomic binning, comparative biology and taxonomic classification.</title>
        <authorList>
            <person name="Goeker M."/>
        </authorList>
    </citation>
    <scope>NUCLEOTIDE SEQUENCE [LARGE SCALE GENOMIC DNA]</scope>
    <source>
        <strain evidence="4 5">DSM 45771</strain>
    </source>
</reference>
<dbReference type="Pfam" id="PF00571">
    <property type="entry name" value="CBS"/>
    <property type="match status" value="2"/>
</dbReference>
<sequence length="144" mass="14802">MDTTAVMSPFVVTVGPETALADVEMLLLETGFATIPVVDADRHVVGVVRPVDLPPTAGLIPRPRHQAGTAADVMRRSVTTAGPDTTLGDLVRLLWHTGLSSVPVVDGDELVGIVARRDIATALGALPVDARRAALAAPAAALAS</sequence>
<gene>
    <name evidence="4" type="ORF">C8D89_11228</name>
</gene>
<keyword evidence="1 2" id="KW-0129">CBS domain</keyword>
<dbReference type="InterPro" id="IPR000644">
    <property type="entry name" value="CBS_dom"/>
</dbReference>
<dbReference type="PANTHER" id="PTHR43080:SF29">
    <property type="entry name" value="OS02G0818000 PROTEIN"/>
    <property type="match status" value="1"/>
</dbReference>
<dbReference type="InterPro" id="IPR051257">
    <property type="entry name" value="Diverse_CBS-Domain"/>
</dbReference>
<dbReference type="OrthoDB" id="9799454at2"/>
<evidence type="ECO:0000313" key="5">
    <source>
        <dbReference type="Proteomes" id="UP000245639"/>
    </source>
</evidence>
<feature type="domain" description="CBS" evidence="3">
    <location>
        <begin position="7"/>
        <end position="64"/>
    </location>
</feature>
<dbReference type="SMART" id="SM00116">
    <property type="entry name" value="CBS"/>
    <property type="match status" value="2"/>
</dbReference>
<proteinExistence type="predicted"/>
<evidence type="ECO:0000256" key="2">
    <source>
        <dbReference type="PROSITE-ProRule" id="PRU00703"/>
    </source>
</evidence>
<accession>A0A2U1F3S7</accession>
<protein>
    <submittedName>
        <fullName evidence="4">CBS domain protein</fullName>
    </submittedName>
</protein>
<feature type="domain" description="CBS" evidence="3">
    <location>
        <begin position="74"/>
        <end position="130"/>
    </location>
</feature>
<dbReference type="SUPFAM" id="SSF54631">
    <property type="entry name" value="CBS-domain pair"/>
    <property type="match status" value="1"/>
</dbReference>
<dbReference type="InterPro" id="IPR046342">
    <property type="entry name" value="CBS_dom_sf"/>
</dbReference>
<dbReference type="Gene3D" id="3.10.580.10">
    <property type="entry name" value="CBS-domain"/>
    <property type="match status" value="1"/>
</dbReference>
<keyword evidence="5" id="KW-1185">Reference proteome</keyword>
<evidence type="ECO:0000313" key="4">
    <source>
        <dbReference type="EMBL" id="PVZ06835.1"/>
    </source>
</evidence>
<dbReference type="Proteomes" id="UP000245639">
    <property type="component" value="Unassembled WGS sequence"/>
</dbReference>
<dbReference type="PROSITE" id="PS51371">
    <property type="entry name" value="CBS"/>
    <property type="match status" value="2"/>
</dbReference>
<evidence type="ECO:0000256" key="1">
    <source>
        <dbReference type="ARBA" id="ARBA00023122"/>
    </source>
</evidence>
<comment type="caution">
    <text evidence="4">The sequence shown here is derived from an EMBL/GenBank/DDBJ whole genome shotgun (WGS) entry which is preliminary data.</text>
</comment>